<proteinExistence type="predicted"/>
<keyword evidence="2" id="KW-1133">Transmembrane helix</keyword>
<name>S3D4D9_GLAL2</name>
<sequence>MGRLSSESIIGLLALLVNLAPLVFLLITWMRRRSRDWPCNAVFEEVWFCQNRKCFMLQTIRRFPEAVQEELIFGSMQSSHRAPTIRGRTRRQETDEMAHPM</sequence>
<dbReference type="GeneID" id="19465358"/>
<keyword evidence="2" id="KW-0472">Membrane</keyword>
<keyword evidence="4" id="KW-1185">Reference proteome</keyword>
<protein>
    <submittedName>
        <fullName evidence="3">Uncharacterized protein</fullName>
    </submittedName>
</protein>
<evidence type="ECO:0000256" key="1">
    <source>
        <dbReference type="SAM" id="MobiDB-lite"/>
    </source>
</evidence>
<dbReference type="HOGENOM" id="CLU_2291973_0_0_1"/>
<feature type="transmembrane region" description="Helical" evidence="2">
    <location>
        <begin position="6"/>
        <end position="27"/>
    </location>
</feature>
<dbReference type="Proteomes" id="UP000016922">
    <property type="component" value="Unassembled WGS sequence"/>
</dbReference>
<dbReference type="EMBL" id="KE145358">
    <property type="protein sequence ID" value="EPE33292.1"/>
    <property type="molecule type" value="Genomic_DNA"/>
</dbReference>
<evidence type="ECO:0000256" key="2">
    <source>
        <dbReference type="SAM" id="Phobius"/>
    </source>
</evidence>
<feature type="region of interest" description="Disordered" evidence="1">
    <location>
        <begin position="78"/>
        <end position="101"/>
    </location>
</feature>
<dbReference type="KEGG" id="glz:GLAREA_06304"/>
<organism evidence="3 4">
    <name type="scientific">Glarea lozoyensis (strain ATCC 20868 / MF5171)</name>
    <dbReference type="NCBI Taxonomy" id="1116229"/>
    <lineage>
        <taxon>Eukaryota</taxon>
        <taxon>Fungi</taxon>
        <taxon>Dikarya</taxon>
        <taxon>Ascomycota</taxon>
        <taxon>Pezizomycotina</taxon>
        <taxon>Leotiomycetes</taxon>
        <taxon>Helotiales</taxon>
        <taxon>Helotiaceae</taxon>
        <taxon>Glarea</taxon>
    </lineage>
</organism>
<reference evidence="3 4" key="1">
    <citation type="journal article" date="2013" name="BMC Genomics">
        <title>Genomics-driven discovery of the pneumocandin biosynthetic gene cluster in the fungus Glarea lozoyensis.</title>
        <authorList>
            <person name="Chen L."/>
            <person name="Yue Q."/>
            <person name="Zhang X."/>
            <person name="Xiang M."/>
            <person name="Wang C."/>
            <person name="Li S."/>
            <person name="Che Y."/>
            <person name="Ortiz-Lopez F.J."/>
            <person name="Bills G.F."/>
            <person name="Liu X."/>
            <person name="An Z."/>
        </authorList>
    </citation>
    <scope>NUCLEOTIDE SEQUENCE [LARGE SCALE GENOMIC DNA]</scope>
    <source>
        <strain evidence="4">ATCC 20868 / MF5171</strain>
    </source>
</reference>
<feature type="compositionally biased region" description="Basic and acidic residues" evidence="1">
    <location>
        <begin position="90"/>
        <end position="101"/>
    </location>
</feature>
<dbReference type="AlphaFoldDB" id="S3D4D9"/>
<gene>
    <name evidence="3" type="ORF">GLAREA_06304</name>
</gene>
<dbReference type="RefSeq" id="XP_008079909.1">
    <property type="nucleotide sequence ID" value="XM_008081718.1"/>
</dbReference>
<evidence type="ECO:0000313" key="4">
    <source>
        <dbReference type="Proteomes" id="UP000016922"/>
    </source>
</evidence>
<evidence type="ECO:0000313" key="3">
    <source>
        <dbReference type="EMBL" id="EPE33292.1"/>
    </source>
</evidence>
<accession>S3D4D9</accession>
<keyword evidence="2" id="KW-0812">Transmembrane</keyword>